<organism evidence="2 3">
    <name type="scientific">Letharia columbiana</name>
    <dbReference type="NCBI Taxonomy" id="112416"/>
    <lineage>
        <taxon>Eukaryota</taxon>
        <taxon>Fungi</taxon>
        <taxon>Dikarya</taxon>
        <taxon>Ascomycota</taxon>
        <taxon>Pezizomycotina</taxon>
        <taxon>Lecanoromycetes</taxon>
        <taxon>OSLEUM clade</taxon>
        <taxon>Lecanoromycetidae</taxon>
        <taxon>Lecanorales</taxon>
        <taxon>Lecanorineae</taxon>
        <taxon>Parmeliaceae</taxon>
        <taxon>Letharia</taxon>
    </lineage>
</organism>
<dbReference type="EMBL" id="JACCJC010000159">
    <property type="protein sequence ID" value="KAF6222474.1"/>
    <property type="molecule type" value="Genomic_DNA"/>
</dbReference>
<reference evidence="2 3" key="1">
    <citation type="journal article" date="2020" name="Genomics">
        <title>Complete, high-quality genomes from long-read metagenomic sequencing of two wolf lichen thalli reveals enigmatic genome architecture.</title>
        <authorList>
            <person name="McKenzie S.K."/>
            <person name="Walston R.F."/>
            <person name="Allen J.L."/>
        </authorList>
    </citation>
    <scope>NUCLEOTIDE SEQUENCE [LARGE SCALE GENOMIC DNA]</scope>
    <source>
        <strain evidence="2">WasteWater2</strain>
    </source>
</reference>
<dbReference type="OrthoDB" id="5460757at2759"/>
<dbReference type="AlphaFoldDB" id="A0A8H6CFY8"/>
<evidence type="ECO:0000313" key="3">
    <source>
        <dbReference type="Proteomes" id="UP000578531"/>
    </source>
</evidence>
<protein>
    <submittedName>
        <fullName evidence="2">Uncharacterized protein</fullName>
    </submittedName>
</protein>
<dbReference type="Proteomes" id="UP000578531">
    <property type="component" value="Unassembled WGS sequence"/>
</dbReference>
<name>A0A8H6CFY8_9LECA</name>
<comment type="caution">
    <text evidence="2">The sequence shown here is derived from an EMBL/GenBank/DDBJ whole genome shotgun (WGS) entry which is preliminary data.</text>
</comment>
<gene>
    <name evidence="2" type="ORF">HO173_013440</name>
</gene>
<evidence type="ECO:0000313" key="2">
    <source>
        <dbReference type="EMBL" id="KAF6222474.1"/>
    </source>
</evidence>
<accession>A0A8H6CFY8</accession>
<evidence type="ECO:0000256" key="1">
    <source>
        <dbReference type="SAM" id="MobiDB-lite"/>
    </source>
</evidence>
<feature type="region of interest" description="Disordered" evidence="1">
    <location>
        <begin position="146"/>
        <end position="167"/>
    </location>
</feature>
<sequence>MRKVYGQEKETFGKTRDELRHLLHDADMETDSYVVEWSNSGIDYSFLKMIMQQHTPSNSILLIHFWRPVLPGFLKFGKGELRIDEQISRLQKQLVMEYDKDEESDDGQSVKDVDSLETQIAHVEAMEAMTGGEKKFADLFLKSFGTLPSVDSISGPTNSTSVGERGS</sequence>
<dbReference type="RefSeq" id="XP_037157859.1">
    <property type="nucleotide sequence ID" value="XM_037315257.1"/>
</dbReference>
<dbReference type="GeneID" id="59295061"/>
<keyword evidence="3" id="KW-1185">Reference proteome</keyword>
<proteinExistence type="predicted"/>
<feature type="compositionally biased region" description="Polar residues" evidence="1">
    <location>
        <begin position="149"/>
        <end position="167"/>
    </location>
</feature>